<sequence length="175" mass="19800">MTARRSPVLREPVAHLEPDLPAAERGLATPTVPEHLDVAVKLCFFSRSEDRFFRTLEQALPAGYRVFPNVRLNDVFVITAPPPQRRGTYARLRDKHVDFLIVVLPEHRPVAALELDGRSHDNNQQQHRDAVKDRAFQCAGLPLLRVRAEETHTPASLQALLWPHLHPTEEALAHA</sequence>
<gene>
    <name evidence="2" type="ORF">FHR04_05820</name>
</gene>
<name>A0A5C4Y7Z6_9DEIO</name>
<organism evidence="2 3">
    <name type="scientific">Deinococcus radiopugnans ATCC 19172</name>
    <dbReference type="NCBI Taxonomy" id="585398"/>
    <lineage>
        <taxon>Bacteria</taxon>
        <taxon>Thermotogati</taxon>
        <taxon>Deinococcota</taxon>
        <taxon>Deinococci</taxon>
        <taxon>Deinococcales</taxon>
        <taxon>Deinococcaceae</taxon>
        <taxon>Deinococcus</taxon>
    </lineage>
</organism>
<reference evidence="2 3" key="1">
    <citation type="submission" date="2019-06" db="EMBL/GenBank/DDBJ databases">
        <title>Genome sequence of Deinococcus radiopugnans ATCC 19172.</title>
        <authorList>
            <person name="Maclea K.S."/>
            <person name="Maynard C.R."/>
        </authorList>
    </citation>
    <scope>NUCLEOTIDE SEQUENCE [LARGE SCALE GENOMIC DNA]</scope>
    <source>
        <strain evidence="2 3">ATCC 19172</strain>
    </source>
</reference>
<dbReference type="OrthoDB" id="70514at2"/>
<dbReference type="AlphaFoldDB" id="A0A5C4Y7Z6"/>
<evidence type="ECO:0000313" key="2">
    <source>
        <dbReference type="EMBL" id="TNM72022.1"/>
    </source>
</evidence>
<dbReference type="Proteomes" id="UP000313988">
    <property type="component" value="Unassembled WGS sequence"/>
</dbReference>
<dbReference type="Pfam" id="PF10881">
    <property type="entry name" value="DUF2726"/>
    <property type="match status" value="1"/>
</dbReference>
<dbReference type="EMBL" id="VDMO01000005">
    <property type="protein sequence ID" value="TNM72022.1"/>
    <property type="molecule type" value="Genomic_DNA"/>
</dbReference>
<protein>
    <submittedName>
        <fullName evidence="2">DUF2726 domain-containing protein</fullName>
    </submittedName>
</protein>
<proteinExistence type="predicted"/>
<dbReference type="InterPro" id="IPR024402">
    <property type="entry name" value="DUF2726"/>
</dbReference>
<accession>A0A5C4Y7Z6</accession>
<comment type="caution">
    <text evidence="2">The sequence shown here is derived from an EMBL/GenBank/DDBJ whole genome shotgun (WGS) entry which is preliminary data.</text>
</comment>
<feature type="domain" description="DUF2726" evidence="1">
    <location>
        <begin position="45"/>
        <end position="158"/>
    </location>
</feature>
<evidence type="ECO:0000313" key="3">
    <source>
        <dbReference type="Proteomes" id="UP000313988"/>
    </source>
</evidence>
<evidence type="ECO:0000259" key="1">
    <source>
        <dbReference type="Pfam" id="PF10881"/>
    </source>
</evidence>